<feature type="compositionally biased region" description="Basic and acidic residues" evidence="2">
    <location>
        <begin position="859"/>
        <end position="869"/>
    </location>
</feature>
<feature type="region of interest" description="Disordered" evidence="2">
    <location>
        <begin position="840"/>
        <end position="891"/>
    </location>
</feature>
<sequence length="903" mass="104237">KVVILERELSSAQTRIAQLEQLARSLEKDKDELQASLRDHQRALAEKEDQLQELLALKLDDDNQKEDRSEVYEGKASARTLSDIVSISEFDEQDVQMRRAEMKALNLSLTGAPYVNDSRDKTPLNCTLPPDVSKPNMSSLRIEYADHFDLPNHSPRADSLPAHLTSTQNKEYKRNVNETTMLGAMDQKHSAQKIQDNCSMYPNREVNDSKDNTVEPKKINFSLEPSLDNKSNDEEFTSLRELGITLDIRQENFPDILTQLKHEIKKSRSELQNCKSELKNAEEQLCEFPALKEEVEELKALLENTMASMDNDKKFYENQLENFSSNKKLLEQRLTELTQEVNDKSKDLHLLKEDILRRENMILELAKEKRNLTNKMTELEVKIDELQSKNIALEKRDSENNQLKDKVSQLQKLEQLVSEKNQQIDSLNQHLDRLDDLQRCLNDKTEEFDNLKEAFDKKSDEIFQLQDTVEALKCDIAKLNEEYDKLNSSNKELSLQFTKLEKDQENASIKLQSSENELERVNSMNNEMTLKIEELKLLTQKLKDKETEIEILHEDINSFHEEIATLKEQLKMVSRSPSPRSKSGDERRSGDRQATGDKKQLAFELAKAKLDVTELRNNLGQASQQAAGADEASSALRQHNEDLQMREESNVSELKAKLKRRAERCQELEAELQDMRDMVDRSPVSPARDTMALERSGARSPTAELERAVRDQLHYSHTLDEDIMEQVMRPFTIILSGSSDEREDIPRLALNTSKVRDKLVQDWQSCKLRYEAERDTCARLQLLLDTHKDTAQSLQNQDSNMIQILKKRLESAMSSELELQQREQEHKARASLLQRQLLDATQSSRQDSAREQLQSQSKLEVEQSRHQETHAMLQHAHAHAQQESRAAHDQCTALKHELAELKR</sequence>
<feature type="coiled-coil region" evidence="1">
    <location>
        <begin position="2"/>
        <end position="57"/>
    </location>
</feature>
<dbReference type="AlphaFoldDB" id="A0A0L7KJ28"/>
<name>A0A0L7KJ28_OPEBR</name>
<feature type="region of interest" description="Disordered" evidence="2">
    <location>
        <begin position="679"/>
        <end position="702"/>
    </location>
</feature>
<gene>
    <name evidence="3" type="ORF">OBRU01_24885</name>
</gene>
<evidence type="ECO:0000313" key="3">
    <source>
        <dbReference type="EMBL" id="KOB63343.1"/>
    </source>
</evidence>
<dbReference type="PANTHER" id="PTHR43941:SF1">
    <property type="entry name" value="STRUCTURAL MAINTENANCE OF CHROMOSOMES PROTEIN 2"/>
    <property type="match status" value="1"/>
</dbReference>
<dbReference type="PANTHER" id="PTHR43941">
    <property type="entry name" value="STRUCTURAL MAINTENANCE OF CHROMOSOMES PROTEIN 2"/>
    <property type="match status" value="1"/>
</dbReference>
<comment type="caution">
    <text evidence="3">The sequence shown here is derived from an EMBL/GenBank/DDBJ whole genome shotgun (WGS) entry which is preliminary data.</text>
</comment>
<feature type="coiled-coil region" evidence="1">
    <location>
        <begin position="257"/>
        <end position="569"/>
    </location>
</feature>
<feature type="compositionally biased region" description="Basic and acidic residues" evidence="2">
    <location>
        <begin position="582"/>
        <end position="598"/>
    </location>
</feature>
<feature type="non-terminal residue" evidence="3">
    <location>
        <position position="1"/>
    </location>
</feature>
<dbReference type="EMBL" id="JTDY01009562">
    <property type="protein sequence ID" value="KOB63343.1"/>
    <property type="molecule type" value="Genomic_DNA"/>
</dbReference>
<dbReference type="Gene3D" id="1.10.287.1490">
    <property type="match status" value="2"/>
</dbReference>
<feature type="compositionally biased region" description="Low complexity" evidence="2">
    <location>
        <begin position="870"/>
        <end position="879"/>
    </location>
</feature>
<dbReference type="SUPFAM" id="SSF57997">
    <property type="entry name" value="Tropomyosin"/>
    <property type="match status" value="2"/>
</dbReference>
<feature type="coiled-coil region" evidence="1">
    <location>
        <begin position="598"/>
        <end position="678"/>
    </location>
</feature>
<reference evidence="3 4" key="1">
    <citation type="journal article" date="2015" name="Genome Biol. Evol.">
        <title>The genome of winter moth (Operophtera brumata) provides a genomic perspective on sexual dimorphism and phenology.</title>
        <authorList>
            <person name="Derks M.F."/>
            <person name="Smit S."/>
            <person name="Salis L."/>
            <person name="Schijlen E."/>
            <person name="Bossers A."/>
            <person name="Mateman C."/>
            <person name="Pijl A.S."/>
            <person name="de Ridder D."/>
            <person name="Groenen M.A."/>
            <person name="Visser M.E."/>
            <person name="Megens H.J."/>
        </authorList>
    </citation>
    <scope>NUCLEOTIDE SEQUENCE [LARGE SCALE GENOMIC DNA]</scope>
    <source>
        <strain evidence="3">WM2013NL</strain>
        <tissue evidence="3">Head and thorax</tissue>
    </source>
</reference>
<keyword evidence="1" id="KW-0175">Coiled coil</keyword>
<feature type="region of interest" description="Disordered" evidence="2">
    <location>
        <begin position="569"/>
        <end position="598"/>
    </location>
</feature>
<protein>
    <submittedName>
        <fullName evidence="3">Uncharacterized protein</fullName>
    </submittedName>
</protein>
<proteinExistence type="predicted"/>
<dbReference type="STRING" id="104452.A0A0L7KJ28"/>
<accession>A0A0L7KJ28</accession>
<keyword evidence="4" id="KW-1185">Reference proteome</keyword>
<feature type="compositionally biased region" description="Polar residues" evidence="2">
    <location>
        <begin position="840"/>
        <end position="858"/>
    </location>
</feature>
<evidence type="ECO:0000256" key="2">
    <source>
        <dbReference type="SAM" id="MobiDB-lite"/>
    </source>
</evidence>
<evidence type="ECO:0000313" key="4">
    <source>
        <dbReference type="Proteomes" id="UP000037510"/>
    </source>
</evidence>
<feature type="compositionally biased region" description="Basic and acidic residues" evidence="2">
    <location>
        <begin position="880"/>
        <end position="891"/>
    </location>
</feature>
<dbReference type="Proteomes" id="UP000037510">
    <property type="component" value="Unassembled WGS sequence"/>
</dbReference>
<organism evidence="3 4">
    <name type="scientific">Operophtera brumata</name>
    <name type="common">Winter moth</name>
    <name type="synonym">Phalaena brumata</name>
    <dbReference type="NCBI Taxonomy" id="104452"/>
    <lineage>
        <taxon>Eukaryota</taxon>
        <taxon>Metazoa</taxon>
        <taxon>Ecdysozoa</taxon>
        <taxon>Arthropoda</taxon>
        <taxon>Hexapoda</taxon>
        <taxon>Insecta</taxon>
        <taxon>Pterygota</taxon>
        <taxon>Neoptera</taxon>
        <taxon>Endopterygota</taxon>
        <taxon>Lepidoptera</taxon>
        <taxon>Glossata</taxon>
        <taxon>Ditrysia</taxon>
        <taxon>Geometroidea</taxon>
        <taxon>Geometridae</taxon>
        <taxon>Larentiinae</taxon>
        <taxon>Operophtera</taxon>
    </lineage>
</organism>
<evidence type="ECO:0000256" key="1">
    <source>
        <dbReference type="SAM" id="Coils"/>
    </source>
</evidence>